<sequence>MFDRMGWPKSAACLAGLLMIGFGFKERMHVQRMHADGRPALMDSAKAFTVPETANGKKQQPEYSFTTDKGVKVVSTRSFPAEIMPDLVAARLVRVLYDANDPGKMIFASERPSWIMIAAGALIIALAMVFL</sequence>
<keyword evidence="1" id="KW-1133">Transmembrane helix</keyword>
<protein>
    <recommendedName>
        <fullName evidence="4">DUF3592 domain-containing protein</fullName>
    </recommendedName>
</protein>
<reference evidence="2 3" key="1">
    <citation type="submission" date="2019-10" db="EMBL/GenBank/DDBJ databases">
        <title>Taxonomy of Antarctic Massilia spp.: description of Massilia rubra sp. nov., Massilia aquatica sp. nov., Massilia mucilaginosa sp. nov., Massilia frigida sp. nov. isolated from streams, lakes and regoliths.</title>
        <authorList>
            <person name="Holochova P."/>
            <person name="Sedlacek I."/>
            <person name="Kralova S."/>
            <person name="Maslanova I."/>
            <person name="Busse H.-J."/>
            <person name="Stankova E."/>
            <person name="Vrbovska V."/>
            <person name="Kovarovic V."/>
            <person name="Bartak M."/>
            <person name="Svec P."/>
            <person name="Pantucek R."/>
        </authorList>
    </citation>
    <scope>NUCLEOTIDE SEQUENCE [LARGE SCALE GENOMIC DNA]</scope>
    <source>
        <strain evidence="2 3">CCM 8694</strain>
    </source>
</reference>
<comment type="caution">
    <text evidence="2">The sequence shown here is derived from an EMBL/GenBank/DDBJ whole genome shotgun (WGS) entry which is preliminary data.</text>
</comment>
<dbReference type="Proteomes" id="UP000610594">
    <property type="component" value="Unassembled WGS sequence"/>
</dbReference>
<name>A0ABX0MSV9_9BURK</name>
<evidence type="ECO:0000313" key="3">
    <source>
        <dbReference type="Proteomes" id="UP000610594"/>
    </source>
</evidence>
<accession>A0ABX0MSV9</accession>
<keyword evidence="1" id="KW-0472">Membrane</keyword>
<organism evidence="2 3">
    <name type="scientific">Massilia genomosp. 1</name>
    <dbReference type="NCBI Taxonomy" id="2609280"/>
    <lineage>
        <taxon>Bacteria</taxon>
        <taxon>Pseudomonadati</taxon>
        <taxon>Pseudomonadota</taxon>
        <taxon>Betaproteobacteria</taxon>
        <taxon>Burkholderiales</taxon>
        <taxon>Oxalobacteraceae</taxon>
        <taxon>Telluria group</taxon>
        <taxon>Massilia</taxon>
    </lineage>
</organism>
<evidence type="ECO:0000256" key="1">
    <source>
        <dbReference type="SAM" id="Phobius"/>
    </source>
</evidence>
<keyword evidence="3" id="KW-1185">Reference proteome</keyword>
<evidence type="ECO:0008006" key="4">
    <source>
        <dbReference type="Google" id="ProtNLM"/>
    </source>
</evidence>
<feature type="transmembrane region" description="Helical" evidence="1">
    <location>
        <begin position="113"/>
        <end position="130"/>
    </location>
</feature>
<keyword evidence="1" id="KW-0812">Transmembrane</keyword>
<gene>
    <name evidence="2" type="ORF">F1735_09360</name>
</gene>
<dbReference type="RefSeq" id="WP_167236692.1">
    <property type="nucleotide sequence ID" value="NZ_WHJF01000018.1"/>
</dbReference>
<dbReference type="EMBL" id="WHJF01000018">
    <property type="protein sequence ID" value="NHZ62512.1"/>
    <property type="molecule type" value="Genomic_DNA"/>
</dbReference>
<evidence type="ECO:0000313" key="2">
    <source>
        <dbReference type="EMBL" id="NHZ62512.1"/>
    </source>
</evidence>
<proteinExistence type="predicted"/>
<feature type="transmembrane region" description="Helical" evidence="1">
    <location>
        <begin position="6"/>
        <end position="24"/>
    </location>
</feature>